<dbReference type="eggNOG" id="COG4105">
    <property type="taxonomic scope" value="Bacteria"/>
</dbReference>
<dbReference type="Proteomes" id="UP000008514">
    <property type="component" value="Chromosome"/>
</dbReference>
<proteinExistence type="predicted"/>
<name>K4IG54_PSYTT</name>
<keyword evidence="1" id="KW-0802">TPR repeat</keyword>
<evidence type="ECO:0000313" key="3">
    <source>
        <dbReference type="Proteomes" id="UP000008514"/>
    </source>
</evidence>
<dbReference type="InterPro" id="IPR011990">
    <property type="entry name" value="TPR-like_helical_dom_sf"/>
</dbReference>
<evidence type="ECO:0000313" key="2">
    <source>
        <dbReference type="EMBL" id="AFU68041.1"/>
    </source>
</evidence>
<dbReference type="SMART" id="SM00028">
    <property type="entry name" value="TPR"/>
    <property type="match status" value="5"/>
</dbReference>
<dbReference type="PANTHER" id="PTHR12558">
    <property type="entry name" value="CELL DIVISION CYCLE 16,23,27"/>
    <property type="match status" value="1"/>
</dbReference>
<accession>K4IG54</accession>
<dbReference type="SUPFAM" id="SSF48452">
    <property type="entry name" value="TPR-like"/>
    <property type="match status" value="2"/>
</dbReference>
<gene>
    <name evidence="2" type="ordered locus">P700755_001071</name>
</gene>
<dbReference type="KEGG" id="ptq:P700755_001071"/>
<dbReference type="eggNOG" id="COG0457">
    <property type="taxonomic scope" value="Bacteria"/>
</dbReference>
<dbReference type="EMBL" id="CP003879">
    <property type="protein sequence ID" value="AFU68041.1"/>
    <property type="molecule type" value="Genomic_DNA"/>
</dbReference>
<dbReference type="Pfam" id="PF14559">
    <property type="entry name" value="TPR_19"/>
    <property type="match status" value="1"/>
</dbReference>
<protein>
    <recommendedName>
        <fullName evidence="4">Tetratricopeptide repeat protein</fullName>
    </recommendedName>
</protein>
<organism evidence="2 3">
    <name type="scientific">Psychroflexus torquis (strain ATCC 700755 / CIP 106069 / ACAM 623)</name>
    <dbReference type="NCBI Taxonomy" id="313595"/>
    <lineage>
        <taxon>Bacteria</taxon>
        <taxon>Pseudomonadati</taxon>
        <taxon>Bacteroidota</taxon>
        <taxon>Flavobacteriia</taxon>
        <taxon>Flavobacteriales</taxon>
        <taxon>Flavobacteriaceae</taxon>
        <taxon>Psychroflexus</taxon>
    </lineage>
</organism>
<evidence type="ECO:0000256" key="1">
    <source>
        <dbReference type="PROSITE-ProRule" id="PRU00339"/>
    </source>
</evidence>
<dbReference type="PROSITE" id="PS50005">
    <property type="entry name" value="TPR"/>
    <property type="match status" value="1"/>
</dbReference>
<dbReference type="Pfam" id="PF13432">
    <property type="entry name" value="TPR_16"/>
    <property type="match status" value="2"/>
</dbReference>
<dbReference type="HOGENOM" id="CLU_031878_0_0_10"/>
<dbReference type="AlphaFoldDB" id="K4IG54"/>
<keyword evidence="3" id="KW-1185">Reference proteome</keyword>
<dbReference type="InterPro" id="IPR019734">
    <property type="entry name" value="TPR_rpt"/>
</dbReference>
<feature type="repeat" description="TPR" evidence="1">
    <location>
        <begin position="129"/>
        <end position="162"/>
    </location>
</feature>
<sequence>MFSKTLYFSMMNYFLSLLMCFIFSVGFAQSEDLARNYLDQGDYEKAASIFGNLHKKNPGQQNWLLGYVETLQAMGKTEDAERVLKTYLTEIGEYPNIQIELGYLYQKQSDTLKAQKYYQRAIAQVQARPGFSYSVGNVFQKYGLLDLAIQTYETAQQIEPRSNNTIQLARIYGEQSKYMKMFENYMDLIAKNTSYFQILNRNFTQYITEDGNNAANVALRRVLLKRSQKNPELIFNQMLSWLFVQQEDYTKAFAQEKAIYQRQDLKSLSRIIDLALISKDKKELTSAEEMLYFAVEKASSQRELLSAERELLLVKQLIMASPDEYEAIEEAYASFIKKIGRNRDSFLIQKDFVEFFAYQKRDIVIALTQIELIASQDLYQQQTAELKLLQADLMVLDSKFNQALLLYTQVEKLIPNTDIAREARFKVAKTSYYRGDFDWALTQLKVLKSSASQLTANDAMELALLIKDNSQEDTLRTDLKLVAKADLLLFQNQPIQALTILEGVLEDHQSPSIVDEVLFRIAKLHLANQDVEKALPYLQRIVDKHSDEILADNANFLLGTLYMDELKTPDQAKPYFETLIFNHPDSLYFVDARKRFRMLRGDQIQ</sequence>
<dbReference type="Gene3D" id="1.25.40.10">
    <property type="entry name" value="Tetratricopeptide repeat domain"/>
    <property type="match status" value="3"/>
</dbReference>
<dbReference type="STRING" id="313595.P700755_001071"/>
<dbReference type="PANTHER" id="PTHR12558:SF47">
    <property type="entry name" value="LIPOPOLYSACCHARIDE ASSEMBLY PROTEIN B"/>
    <property type="match status" value="1"/>
</dbReference>
<reference evidence="2" key="2">
    <citation type="submission" date="2012-09" db="EMBL/GenBank/DDBJ databases">
        <title>The complete sequence of Psychroflexus torquis an extreme psychrophile from sea-ice that is stimulated by light.</title>
        <authorList>
            <person name="Feng S."/>
            <person name="Powell S.M."/>
            <person name="Bowman J.P."/>
        </authorList>
    </citation>
    <scope>NUCLEOTIDE SEQUENCE [LARGE SCALE GENOMIC DNA]</scope>
    <source>
        <strain evidence="2">ATCC 700755</strain>
    </source>
</reference>
<reference evidence="2" key="1">
    <citation type="submission" date="2006-03" db="EMBL/GenBank/DDBJ databases">
        <authorList>
            <person name="Bowman J."/>
            <person name="Ferriera S."/>
            <person name="Johnson J."/>
            <person name="Kravitz S."/>
            <person name="Halpern A."/>
            <person name="Remington K."/>
            <person name="Beeson K."/>
            <person name="Tran B."/>
            <person name="Rogers Y.-H."/>
            <person name="Friedman R."/>
            <person name="Venter J.C."/>
        </authorList>
    </citation>
    <scope>NUCLEOTIDE SEQUENCE [LARGE SCALE GENOMIC DNA]</scope>
    <source>
        <strain evidence="2">ATCC 700755</strain>
    </source>
</reference>
<evidence type="ECO:0008006" key="4">
    <source>
        <dbReference type="Google" id="ProtNLM"/>
    </source>
</evidence>